<keyword evidence="5" id="KW-0677">Repeat</keyword>
<keyword evidence="9" id="KW-0812">Transmembrane</keyword>
<dbReference type="Gene3D" id="3.30.40.10">
    <property type="entry name" value="Zinc/RING finger domain, C3HC4 (zinc finger)"/>
    <property type="match status" value="1"/>
</dbReference>
<organism evidence="11">
    <name type="scientific">Parasteatoda tepidariorum</name>
    <name type="common">Common house spider</name>
    <name type="synonym">Achaearanea tepidariorum</name>
    <dbReference type="NCBI Taxonomy" id="114398"/>
    <lineage>
        <taxon>Eukaryota</taxon>
        <taxon>Metazoa</taxon>
        <taxon>Ecdysozoa</taxon>
        <taxon>Arthropoda</taxon>
        <taxon>Chelicerata</taxon>
        <taxon>Arachnida</taxon>
        <taxon>Araneae</taxon>
        <taxon>Araneomorphae</taxon>
        <taxon>Entelegynae</taxon>
        <taxon>Araneoidea</taxon>
        <taxon>Theridiidae</taxon>
        <taxon>Parasteatoda</taxon>
    </lineage>
</organism>
<evidence type="ECO:0000256" key="6">
    <source>
        <dbReference type="ARBA" id="ARBA00022771"/>
    </source>
</evidence>
<evidence type="ECO:0000256" key="7">
    <source>
        <dbReference type="ARBA" id="ARBA00022786"/>
    </source>
</evidence>
<proteinExistence type="evidence at transcript level"/>
<keyword evidence="7" id="KW-0833">Ubl conjugation pathway</keyword>
<comment type="catalytic activity">
    <reaction evidence="1">
        <text>[E2 ubiquitin-conjugating enzyme]-S-ubiquitinyl-L-cysteine + [acceptor protein]-L-lysine = [E2 ubiquitin-conjugating enzyme]-L-cysteine + [acceptor protein]-N(6)-ubiquitinyl-L-lysine.</text>
        <dbReference type="EC" id="2.3.2.31"/>
    </reaction>
</comment>
<dbReference type="FunFam" id="1.20.120.1750:FF:000008">
    <property type="entry name" value="RBR-type E3 ubiquitin transferase"/>
    <property type="match status" value="1"/>
</dbReference>
<evidence type="ECO:0000256" key="9">
    <source>
        <dbReference type="SAM" id="Phobius"/>
    </source>
</evidence>
<dbReference type="InterPro" id="IPR013083">
    <property type="entry name" value="Znf_RING/FYVE/PHD"/>
</dbReference>
<dbReference type="GO" id="GO:0061630">
    <property type="term" value="F:ubiquitin protein ligase activity"/>
    <property type="evidence" value="ECO:0007669"/>
    <property type="project" value="UniProtKB-EC"/>
</dbReference>
<keyword evidence="9" id="KW-0472">Membrane</keyword>
<dbReference type="PANTHER" id="PTHR11685">
    <property type="entry name" value="RBR FAMILY RING FINGER AND IBR DOMAIN-CONTAINING"/>
    <property type="match status" value="1"/>
</dbReference>
<evidence type="ECO:0000256" key="2">
    <source>
        <dbReference type="ARBA" id="ARBA00012251"/>
    </source>
</evidence>
<dbReference type="OrthoDB" id="69641at2759"/>
<dbReference type="InterPro" id="IPR047551">
    <property type="entry name" value="BRcat_RBR_RNF217"/>
</dbReference>
<evidence type="ECO:0000256" key="4">
    <source>
        <dbReference type="ARBA" id="ARBA00022723"/>
    </source>
</evidence>
<dbReference type="EMBL" id="IAAA01045761">
    <property type="protein sequence ID" value="LAA10806.1"/>
    <property type="molecule type" value="mRNA"/>
</dbReference>
<keyword evidence="9" id="KW-1133">Transmembrane helix</keyword>
<keyword evidence="6" id="KW-0863">Zinc-finger</keyword>
<evidence type="ECO:0000256" key="5">
    <source>
        <dbReference type="ARBA" id="ARBA00022737"/>
    </source>
</evidence>
<dbReference type="CDD" id="cd20350">
    <property type="entry name" value="Rcat_RBR_RNF217"/>
    <property type="match status" value="1"/>
</dbReference>
<keyword evidence="4" id="KW-0479">Metal-binding</keyword>
<dbReference type="GO" id="GO:0008270">
    <property type="term" value="F:zinc ion binding"/>
    <property type="evidence" value="ECO:0007669"/>
    <property type="project" value="UniProtKB-KW"/>
</dbReference>
<dbReference type="CDD" id="cd20342">
    <property type="entry name" value="BRcat_RBR_RNF217"/>
    <property type="match status" value="1"/>
</dbReference>
<dbReference type="SMART" id="SM00647">
    <property type="entry name" value="IBR"/>
    <property type="match status" value="2"/>
</dbReference>
<dbReference type="InterPro" id="IPR044066">
    <property type="entry name" value="TRIAD_supradom"/>
</dbReference>
<sequence length="363" mass="42217">MDHIHFLLDCFVVSAGSEPPQLGRYHPQSDPEEFVEKEVPRYRVMSPDDMIVRELSEMRMVLERLMENHPKEVGEFYECGICFDSQWLYRRSCCYFPVCSNCLQIYLSFKINNGLVKIECCNTECNVFVHRDEISVRLNKVDKDKFNKLLVLANQDLRTKTCPRCSHLTKKHKKDNHFPNITCPSCHLEWCFNCHAPWHDVLTSKQFQKGDRLLRSWAKERNHGQLNAQKCPKCKIYIQRTTGCDHMHCTRCKTDFCYKCGERFRYLKFFGDHYSKLSIFGCRYRFKADQPLQRKMIRGALFGGKVIAAPVLGTLAFCAGALAVGISLFALPVYGGVCLYRHCKGRQTIKILLDFTPTCYIPK</sequence>
<dbReference type="AlphaFoldDB" id="A0A2L2YRV2"/>
<reference evidence="11" key="1">
    <citation type="journal article" date="2016" name="Mol. Ecol. Resour.">
        <title>Evaluation of the impact of RNA preservation methods of spiders for de novo transcriptome assembly.</title>
        <authorList>
            <person name="Kono N."/>
            <person name="Nakamura H."/>
            <person name="Ito Y."/>
            <person name="Tomita M."/>
            <person name="Arakawa K."/>
        </authorList>
    </citation>
    <scope>NUCLEOTIDE SEQUENCE</scope>
    <source>
        <tissue evidence="11">Whole body</tissue>
    </source>
</reference>
<dbReference type="InterPro" id="IPR047552">
    <property type="entry name" value="Rcat_RBR_RNF217"/>
</dbReference>
<dbReference type="InterPro" id="IPR002867">
    <property type="entry name" value="IBR_dom"/>
</dbReference>
<evidence type="ECO:0000259" key="10">
    <source>
        <dbReference type="PROSITE" id="PS51873"/>
    </source>
</evidence>
<dbReference type="Pfam" id="PF01485">
    <property type="entry name" value="IBR"/>
    <property type="match status" value="1"/>
</dbReference>
<dbReference type="EC" id="2.3.2.31" evidence="2"/>
<dbReference type="Pfam" id="PF22191">
    <property type="entry name" value="IBR_1"/>
    <property type="match status" value="1"/>
</dbReference>
<dbReference type="PROSITE" id="PS51873">
    <property type="entry name" value="TRIAD"/>
    <property type="match status" value="1"/>
</dbReference>
<dbReference type="Gene3D" id="1.20.120.1750">
    <property type="match status" value="1"/>
</dbReference>
<keyword evidence="8" id="KW-0862">Zinc</keyword>
<evidence type="ECO:0000256" key="8">
    <source>
        <dbReference type="ARBA" id="ARBA00022833"/>
    </source>
</evidence>
<feature type="domain" description="RING-type" evidence="10">
    <location>
        <begin position="75"/>
        <end position="286"/>
    </location>
</feature>
<dbReference type="SUPFAM" id="SSF57850">
    <property type="entry name" value="RING/U-box"/>
    <property type="match status" value="3"/>
</dbReference>
<dbReference type="GO" id="GO:0016567">
    <property type="term" value="P:protein ubiquitination"/>
    <property type="evidence" value="ECO:0007669"/>
    <property type="project" value="InterPro"/>
</dbReference>
<feature type="transmembrane region" description="Helical" evidence="9">
    <location>
        <begin position="311"/>
        <end position="340"/>
    </location>
</feature>
<protein>
    <recommendedName>
        <fullName evidence="2">RBR-type E3 ubiquitin transferase</fullName>
        <ecNumber evidence="2">2.3.2.31</ecNumber>
    </recommendedName>
</protein>
<name>A0A2L2YRV2_PARTP</name>
<accession>A0A2L2YRV2</accession>
<dbReference type="InterPro" id="IPR031127">
    <property type="entry name" value="E3_UB_ligase_RBR"/>
</dbReference>
<keyword evidence="3" id="KW-0808">Transferase</keyword>
<evidence type="ECO:0000256" key="3">
    <source>
        <dbReference type="ARBA" id="ARBA00022679"/>
    </source>
</evidence>
<evidence type="ECO:0000313" key="11">
    <source>
        <dbReference type="EMBL" id="LAA10806.1"/>
    </source>
</evidence>
<evidence type="ECO:0000256" key="1">
    <source>
        <dbReference type="ARBA" id="ARBA00001798"/>
    </source>
</evidence>